<evidence type="ECO:0000256" key="2">
    <source>
        <dbReference type="ARBA" id="ARBA00009877"/>
    </source>
</evidence>
<keyword evidence="8 11" id="KW-0472">Membrane</keyword>
<evidence type="ECO:0000313" key="14">
    <source>
        <dbReference type="Proteomes" id="UP000076502"/>
    </source>
</evidence>
<feature type="transmembrane region" description="Helical" evidence="11">
    <location>
        <begin position="136"/>
        <end position="157"/>
    </location>
</feature>
<feature type="region of interest" description="Disordered" evidence="10">
    <location>
        <begin position="397"/>
        <end position="417"/>
    </location>
</feature>
<evidence type="ECO:0000256" key="3">
    <source>
        <dbReference type="ARBA" id="ARBA00022692"/>
    </source>
</evidence>
<keyword evidence="7" id="KW-0496">Mitochondrion</keyword>
<dbReference type="EMBL" id="KQ434978">
    <property type="protein sequence ID" value="KZC12980.1"/>
    <property type="molecule type" value="Genomic_DNA"/>
</dbReference>
<dbReference type="GO" id="GO:0032979">
    <property type="term" value="P:protein insertion into mitochondrial inner membrane from matrix"/>
    <property type="evidence" value="ECO:0007669"/>
    <property type="project" value="TreeGrafter"/>
</dbReference>
<dbReference type="Proteomes" id="UP000076502">
    <property type="component" value="Unassembled WGS sequence"/>
</dbReference>
<dbReference type="InterPro" id="IPR028055">
    <property type="entry name" value="YidC/Oxa/ALB_C"/>
</dbReference>
<evidence type="ECO:0000256" key="6">
    <source>
        <dbReference type="ARBA" id="ARBA00022989"/>
    </source>
</evidence>
<evidence type="ECO:0000256" key="5">
    <source>
        <dbReference type="ARBA" id="ARBA00022946"/>
    </source>
</evidence>
<evidence type="ECO:0000256" key="10">
    <source>
        <dbReference type="SAM" id="MobiDB-lite"/>
    </source>
</evidence>
<dbReference type="CDD" id="cd20069">
    <property type="entry name" value="5TM_Oxa1-like"/>
    <property type="match status" value="1"/>
</dbReference>
<organism evidence="13 14">
    <name type="scientific">Dufourea novaeangliae</name>
    <name type="common">Sweat bee</name>
    <dbReference type="NCBI Taxonomy" id="178035"/>
    <lineage>
        <taxon>Eukaryota</taxon>
        <taxon>Metazoa</taxon>
        <taxon>Ecdysozoa</taxon>
        <taxon>Arthropoda</taxon>
        <taxon>Hexapoda</taxon>
        <taxon>Insecta</taxon>
        <taxon>Pterygota</taxon>
        <taxon>Neoptera</taxon>
        <taxon>Endopterygota</taxon>
        <taxon>Hymenoptera</taxon>
        <taxon>Apocrita</taxon>
        <taxon>Aculeata</taxon>
        <taxon>Apoidea</taxon>
        <taxon>Anthophila</taxon>
        <taxon>Halictidae</taxon>
        <taxon>Rophitinae</taxon>
        <taxon>Dufourea</taxon>
    </lineage>
</organism>
<name>A0A154PP83_DUFNO</name>
<dbReference type="InterPro" id="IPR001708">
    <property type="entry name" value="YidC/ALB3/OXA1/COX18"/>
</dbReference>
<feature type="transmembrane region" description="Helical" evidence="11">
    <location>
        <begin position="258"/>
        <end position="279"/>
    </location>
</feature>
<keyword evidence="4" id="KW-0999">Mitochondrion inner membrane</keyword>
<evidence type="ECO:0000259" key="12">
    <source>
        <dbReference type="Pfam" id="PF02096"/>
    </source>
</evidence>
<keyword evidence="14" id="KW-1185">Reference proteome</keyword>
<evidence type="ECO:0000313" key="13">
    <source>
        <dbReference type="EMBL" id="KZC12980.1"/>
    </source>
</evidence>
<accession>A0A154PP83</accession>
<evidence type="ECO:0000256" key="4">
    <source>
        <dbReference type="ARBA" id="ARBA00022792"/>
    </source>
</evidence>
<dbReference type="OrthoDB" id="2148490at2759"/>
<proteinExistence type="inferred from homology"/>
<evidence type="ECO:0000256" key="7">
    <source>
        <dbReference type="ARBA" id="ARBA00023128"/>
    </source>
</evidence>
<dbReference type="GO" id="GO:0032977">
    <property type="term" value="F:membrane insertase activity"/>
    <property type="evidence" value="ECO:0007669"/>
    <property type="project" value="InterPro"/>
</dbReference>
<protein>
    <submittedName>
        <fullName evidence="13">Mitochondrial inner membrane protein OXA1L</fullName>
    </submittedName>
</protein>
<sequence>KTTKYEFGHIAYNITNTLSKNNCIFNVQRHSEFVKIICARHQSTIDRKSMETVVNASEAAQEIQKAVESTTDTVIEKVSISELPDVPAIPEVVETVLKVHPNGELTLQSIGLGGYSPVGLVQSALEWVHISCDLPWWQTIVVSTLCIRLLLFPLVILGQRHLANTQKYLPEVQKIQSKMTTARQLGDQYEAAMYGQELYKFMKEKNVNPLKSVFITLLQAPVFISCFLGLRGMTNIPVESLRTGGILWFTDLAIPDPYYLLPIFTSATMFLTIEFSILSANTMANQTMTMYLFRAVPLVILPFFFNFPSAILLYWLSTNTFTLAQVGILKIEIIRKLCKIPLVVVHKQKTSSKRKKGFVEGFKNSWTNMKISQKLANQAQADAIQFNEAAKGPIRKTFKYDPTKKPPTAAQILSKKR</sequence>
<comment type="similarity">
    <text evidence="2 9">Belongs to the OXA1/ALB3/YidC family.</text>
</comment>
<keyword evidence="3 9" id="KW-0812">Transmembrane</keyword>
<feature type="transmembrane region" description="Helical" evidence="11">
    <location>
        <begin position="210"/>
        <end position="230"/>
    </location>
</feature>
<evidence type="ECO:0000256" key="11">
    <source>
        <dbReference type="SAM" id="Phobius"/>
    </source>
</evidence>
<evidence type="ECO:0000256" key="8">
    <source>
        <dbReference type="ARBA" id="ARBA00023136"/>
    </source>
</evidence>
<dbReference type="PANTHER" id="PTHR12428:SF66">
    <property type="entry name" value="MITOCHONDRIAL INNER MEMBRANE PROTEIN OXA1L"/>
    <property type="match status" value="1"/>
</dbReference>
<dbReference type="STRING" id="178035.A0A154PP83"/>
<gene>
    <name evidence="13" type="ORF">WN55_04877</name>
</gene>
<feature type="non-terminal residue" evidence="13">
    <location>
        <position position="1"/>
    </location>
</feature>
<comment type="subcellular location">
    <subcellularLocation>
        <location evidence="9">Membrane</location>
        <topology evidence="9">Multi-pass membrane protein</topology>
    </subcellularLocation>
    <subcellularLocation>
        <location evidence="1">Mitochondrion inner membrane</location>
        <topology evidence="1">Multi-pass membrane protein</topology>
    </subcellularLocation>
</comment>
<dbReference type="Pfam" id="PF02096">
    <property type="entry name" value="60KD_IMP"/>
    <property type="match status" value="1"/>
</dbReference>
<evidence type="ECO:0000256" key="1">
    <source>
        <dbReference type="ARBA" id="ARBA00004448"/>
    </source>
</evidence>
<dbReference type="GO" id="GO:0005743">
    <property type="term" value="C:mitochondrial inner membrane"/>
    <property type="evidence" value="ECO:0007669"/>
    <property type="project" value="UniProtKB-SubCell"/>
</dbReference>
<dbReference type="AlphaFoldDB" id="A0A154PP83"/>
<feature type="domain" description="Membrane insertase YidC/Oxa/ALB C-terminal" evidence="12">
    <location>
        <begin position="136"/>
        <end position="327"/>
    </location>
</feature>
<keyword evidence="5" id="KW-0809">Transit peptide</keyword>
<reference evidence="13 14" key="1">
    <citation type="submission" date="2015-07" db="EMBL/GenBank/DDBJ databases">
        <title>The genome of Dufourea novaeangliae.</title>
        <authorList>
            <person name="Pan H."/>
            <person name="Kapheim K."/>
        </authorList>
    </citation>
    <scope>NUCLEOTIDE SEQUENCE [LARGE SCALE GENOMIC DNA]</scope>
    <source>
        <strain evidence="13">0120121106</strain>
        <tissue evidence="13">Whole body</tissue>
    </source>
</reference>
<feature type="transmembrane region" description="Helical" evidence="11">
    <location>
        <begin position="291"/>
        <end position="316"/>
    </location>
</feature>
<dbReference type="PANTHER" id="PTHR12428">
    <property type="entry name" value="OXA1"/>
    <property type="match status" value="1"/>
</dbReference>
<evidence type="ECO:0000256" key="9">
    <source>
        <dbReference type="RuleBase" id="RU003945"/>
    </source>
</evidence>
<keyword evidence="6 11" id="KW-1133">Transmembrane helix</keyword>
<dbReference type="NCBIfam" id="TIGR03592">
    <property type="entry name" value="yidC_oxa1_cterm"/>
    <property type="match status" value="1"/>
</dbReference>